<dbReference type="Pfam" id="PF12697">
    <property type="entry name" value="Abhydrolase_6"/>
    <property type="match status" value="1"/>
</dbReference>
<dbReference type="InterPro" id="IPR050266">
    <property type="entry name" value="AB_hydrolase_sf"/>
</dbReference>
<evidence type="ECO:0000259" key="1">
    <source>
        <dbReference type="Pfam" id="PF12697"/>
    </source>
</evidence>
<dbReference type="InterPro" id="IPR029058">
    <property type="entry name" value="AB_hydrolase_fold"/>
</dbReference>
<evidence type="ECO:0000313" key="2">
    <source>
        <dbReference type="EMBL" id="AQP50291.1"/>
    </source>
</evidence>
<feature type="domain" description="AB hydrolase-1" evidence="1">
    <location>
        <begin position="23"/>
        <end position="251"/>
    </location>
</feature>
<organism evidence="2 3">
    <name type="scientific">Tessaracoccus flavescens</name>
    <dbReference type="NCBI Taxonomy" id="399497"/>
    <lineage>
        <taxon>Bacteria</taxon>
        <taxon>Bacillati</taxon>
        <taxon>Actinomycetota</taxon>
        <taxon>Actinomycetes</taxon>
        <taxon>Propionibacteriales</taxon>
        <taxon>Propionibacteriaceae</taxon>
        <taxon>Tessaracoccus</taxon>
    </lineage>
</organism>
<keyword evidence="3" id="KW-1185">Reference proteome</keyword>
<dbReference type="GO" id="GO:0016020">
    <property type="term" value="C:membrane"/>
    <property type="evidence" value="ECO:0007669"/>
    <property type="project" value="TreeGrafter"/>
</dbReference>
<dbReference type="KEGG" id="tfa:BW733_05025"/>
<dbReference type="PRINTS" id="PR00412">
    <property type="entry name" value="EPOXHYDRLASE"/>
</dbReference>
<dbReference type="AlphaFoldDB" id="A0A1Q2CW49"/>
<dbReference type="PANTHER" id="PTHR43798:SF33">
    <property type="entry name" value="HYDROLASE, PUTATIVE (AFU_ORTHOLOGUE AFUA_2G14860)-RELATED"/>
    <property type="match status" value="1"/>
</dbReference>
<keyword evidence="2" id="KW-0378">Hydrolase</keyword>
<reference evidence="2 3" key="1">
    <citation type="journal article" date="2008" name="Int. J. Syst. Evol. Microbiol.">
        <title>Tessaracoccus flavescens sp. nov., isolated from marine sediment.</title>
        <authorList>
            <person name="Lee D.W."/>
            <person name="Lee S.D."/>
        </authorList>
    </citation>
    <scope>NUCLEOTIDE SEQUENCE [LARGE SCALE GENOMIC DNA]</scope>
    <source>
        <strain evidence="2 3">SST-39T</strain>
    </source>
</reference>
<gene>
    <name evidence="2" type="ORF">BW733_05025</name>
</gene>
<dbReference type="RefSeq" id="WP_077348494.1">
    <property type="nucleotide sequence ID" value="NZ_CP019607.1"/>
</dbReference>
<sequence>MGISISFLENGVAYEAMGEGPLVVCSPGMGDRRDAFRPLAEFLVGAGFRVALVDLRGHGDSRGAWEVFGDEATASDLIGVIERLDGGPSVIAGASMSAASATIAAGRRPDLVSGLVLLGPFLRNGAGALMRVVMSVLLAKPWGPSVWRSYSARLWPGLGEGAATRAAELTDDLRSRWSDFRKTAATDHAVVAAWLGRVEVPTLVVMGTADPDWSDPAAEADWVAEQFPTSRIVMVDGAGHAPMLERPSIVASQVTGFLGELGGTRG</sequence>
<dbReference type="InterPro" id="IPR000639">
    <property type="entry name" value="Epox_hydrolase-like"/>
</dbReference>
<protein>
    <submittedName>
        <fullName evidence="2">Alpha/beta hydrolase</fullName>
    </submittedName>
</protein>
<dbReference type="GO" id="GO:0016787">
    <property type="term" value="F:hydrolase activity"/>
    <property type="evidence" value="ECO:0007669"/>
    <property type="project" value="UniProtKB-KW"/>
</dbReference>
<dbReference type="InterPro" id="IPR000073">
    <property type="entry name" value="AB_hydrolase_1"/>
</dbReference>
<accession>A0A1Q2CW49</accession>
<dbReference type="PANTHER" id="PTHR43798">
    <property type="entry name" value="MONOACYLGLYCEROL LIPASE"/>
    <property type="match status" value="1"/>
</dbReference>
<dbReference type="OrthoDB" id="3771266at2"/>
<dbReference type="EMBL" id="CP019607">
    <property type="protein sequence ID" value="AQP50291.1"/>
    <property type="molecule type" value="Genomic_DNA"/>
</dbReference>
<dbReference type="Proteomes" id="UP000188235">
    <property type="component" value="Chromosome"/>
</dbReference>
<dbReference type="Gene3D" id="3.40.50.1820">
    <property type="entry name" value="alpha/beta hydrolase"/>
    <property type="match status" value="1"/>
</dbReference>
<dbReference type="STRING" id="399497.BW733_05025"/>
<name>A0A1Q2CW49_9ACTN</name>
<proteinExistence type="predicted"/>
<dbReference type="SUPFAM" id="SSF53474">
    <property type="entry name" value="alpha/beta-Hydrolases"/>
    <property type="match status" value="1"/>
</dbReference>
<evidence type="ECO:0000313" key="3">
    <source>
        <dbReference type="Proteomes" id="UP000188235"/>
    </source>
</evidence>